<proteinExistence type="predicted"/>
<comment type="caution">
    <text evidence="1">The sequence shown here is derived from an EMBL/GenBank/DDBJ whole genome shotgun (WGS) entry which is preliminary data.</text>
</comment>
<gene>
    <name evidence="1" type="ORF">SORDD17_00614</name>
</gene>
<evidence type="ECO:0000313" key="1">
    <source>
        <dbReference type="EMBL" id="KXU16182.1"/>
    </source>
</evidence>
<dbReference type="Proteomes" id="UP000072989">
    <property type="component" value="Unassembled WGS sequence"/>
</dbReference>
<evidence type="ECO:0000313" key="2">
    <source>
        <dbReference type="Proteomes" id="UP000072989"/>
    </source>
</evidence>
<dbReference type="RefSeq" id="WP_061865565.1">
    <property type="nucleotide sequence ID" value="NZ_KQ970795.1"/>
</dbReference>
<reference evidence="1 2" key="1">
    <citation type="submission" date="2016-01" db="EMBL/GenBank/DDBJ databases">
        <title>Highly variable Streptococcus oralis are common among viridans streptococci isolated from primates.</title>
        <authorList>
            <person name="Denapaite D."/>
            <person name="Rieger M."/>
            <person name="Koendgen S."/>
            <person name="Brueckner R."/>
            <person name="Ochigava I."/>
            <person name="Kappeler P."/>
            <person name="Maetz-Rensing K."/>
            <person name="Leendertz F."/>
            <person name="Hakenbeck R."/>
        </authorList>
    </citation>
    <scope>NUCLEOTIDE SEQUENCE [LARGE SCALE GENOMIC DNA]</scope>
    <source>
        <strain evidence="1 2">DD17</strain>
    </source>
</reference>
<dbReference type="AlphaFoldDB" id="A0A139RN49"/>
<protein>
    <submittedName>
        <fullName evidence="1">Uncharacterized protein</fullName>
    </submittedName>
</protein>
<dbReference type="PATRIC" id="fig|1303.87.peg.744"/>
<organism evidence="1 2">
    <name type="scientific">Streptococcus oralis</name>
    <dbReference type="NCBI Taxonomy" id="1303"/>
    <lineage>
        <taxon>Bacteria</taxon>
        <taxon>Bacillati</taxon>
        <taxon>Bacillota</taxon>
        <taxon>Bacilli</taxon>
        <taxon>Lactobacillales</taxon>
        <taxon>Streptococcaceae</taxon>
        <taxon>Streptococcus</taxon>
    </lineage>
</organism>
<sequence>MKISQEEFDKKFDAVLRDIEETLDDPEQYAKRVKEFSDENGKLDLYDLGNLLRAESKLYAGAFTYRFLRSLFVDSNE</sequence>
<name>A0A139RN49_STROR</name>
<dbReference type="EMBL" id="LQZE01000125">
    <property type="protein sequence ID" value="KXU16182.1"/>
    <property type="molecule type" value="Genomic_DNA"/>
</dbReference>
<accession>A0A139RN49</accession>